<evidence type="ECO:0000256" key="1">
    <source>
        <dbReference type="SAM" id="Phobius"/>
    </source>
</evidence>
<evidence type="ECO:0000313" key="2">
    <source>
        <dbReference type="EMBL" id="KAE8318196.1"/>
    </source>
</evidence>
<reference evidence="3" key="1">
    <citation type="submission" date="2019-04" db="EMBL/GenBank/DDBJ databases">
        <title>Friends and foes A comparative genomics studyof 23 Aspergillus species from section Flavi.</title>
        <authorList>
            <consortium name="DOE Joint Genome Institute"/>
            <person name="Kjaerbolling I."/>
            <person name="Vesth T."/>
            <person name="Frisvad J.C."/>
            <person name="Nybo J.L."/>
            <person name="Theobald S."/>
            <person name="Kildgaard S."/>
            <person name="Isbrandt T."/>
            <person name="Kuo A."/>
            <person name="Sato A."/>
            <person name="Lyhne E.K."/>
            <person name="Kogle M.E."/>
            <person name="Wiebenga A."/>
            <person name="Kun R.S."/>
            <person name="Lubbers R.J."/>
            <person name="Makela M.R."/>
            <person name="Barry K."/>
            <person name="Chovatia M."/>
            <person name="Clum A."/>
            <person name="Daum C."/>
            <person name="Haridas S."/>
            <person name="He G."/>
            <person name="LaButti K."/>
            <person name="Lipzen A."/>
            <person name="Mondo S."/>
            <person name="Riley R."/>
            <person name="Salamov A."/>
            <person name="Simmons B.A."/>
            <person name="Magnuson J.K."/>
            <person name="Henrissat B."/>
            <person name="Mortensen U.H."/>
            <person name="Larsen T.O."/>
            <person name="Devries R.P."/>
            <person name="Grigoriev I.V."/>
            <person name="Machida M."/>
            <person name="Baker S.E."/>
            <person name="Andersen M.R."/>
        </authorList>
    </citation>
    <scope>NUCLEOTIDE SEQUENCE [LARGE SCALE GENOMIC DNA]</scope>
    <source>
        <strain evidence="3">CBS 130015</strain>
    </source>
</reference>
<gene>
    <name evidence="2" type="ORF">BDV41DRAFT_523660</name>
</gene>
<feature type="non-terminal residue" evidence="2">
    <location>
        <position position="67"/>
    </location>
</feature>
<dbReference type="AlphaFoldDB" id="A0A5N6WCP2"/>
<accession>A0A5N6WCP2</accession>
<dbReference type="EMBL" id="ML738298">
    <property type="protein sequence ID" value="KAE8318196.1"/>
    <property type="molecule type" value="Genomic_DNA"/>
</dbReference>
<keyword evidence="1" id="KW-1133">Transmembrane helix</keyword>
<keyword evidence="1" id="KW-0812">Transmembrane</keyword>
<protein>
    <submittedName>
        <fullName evidence="2">Uncharacterized protein</fullName>
    </submittedName>
</protein>
<proteinExistence type="predicted"/>
<evidence type="ECO:0000313" key="3">
    <source>
        <dbReference type="Proteomes" id="UP000325433"/>
    </source>
</evidence>
<organism evidence="2 3">
    <name type="scientific">Aspergillus transmontanensis</name>
    <dbReference type="NCBI Taxonomy" id="1034304"/>
    <lineage>
        <taxon>Eukaryota</taxon>
        <taxon>Fungi</taxon>
        <taxon>Dikarya</taxon>
        <taxon>Ascomycota</taxon>
        <taxon>Pezizomycotina</taxon>
        <taxon>Eurotiomycetes</taxon>
        <taxon>Eurotiomycetidae</taxon>
        <taxon>Eurotiales</taxon>
        <taxon>Aspergillaceae</taxon>
        <taxon>Aspergillus</taxon>
        <taxon>Aspergillus subgen. Circumdati</taxon>
    </lineage>
</organism>
<sequence>MWSDRPHGSTSAAALTIIIPTLGATVEIWIRVRLLILWRRLRRSELGYWVSHGQGCLWFGCMYETTF</sequence>
<dbReference type="Proteomes" id="UP000325433">
    <property type="component" value="Unassembled WGS sequence"/>
</dbReference>
<keyword evidence="3" id="KW-1185">Reference proteome</keyword>
<feature type="transmembrane region" description="Helical" evidence="1">
    <location>
        <begin position="12"/>
        <end position="32"/>
    </location>
</feature>
<keyword evidence="1" id="KW-0472">Membrane</keyword>
<name>A0A5N6WCP2_9EURO</name>